<dbReference type="InterPro" id="IPR043504">
    <property type="entry name" value="Peptidase_S1_PA_chymotrypsin"/>
</dbReference>
<evidence type="ECO:0000256" key="1">
    <source>
        <dbReference type="ARBA" id="ARBA00022729"/>
    </source>
</evidence>
<dbReference type="PANTHER" id="PTHR15462">
    <property type="entry name" value="SERINE PROTEASE"/>
    <property type="match status" value="1"/>
</dbReference>
<evidence type="ECO:0000256" key="2">
    <source>
        <dbReference type="SAM" id="MobiDB-lite"/>
    </source>
</evidence>
<dbReference type="SUPFAM" id="SSF50494">
    <property type="entry name" value="Trypsin-like serine proteases"/>
    <property type="match status" value="1"/>
</dbReference>
<sequence length="631" mass="67129">MASSRPGRAAVWKLSPPSSSHPPESASLPGDGSRGGESIIGEDMRQPVDPMDIQDGGKYRSIVKVYARFKGQGRPVWMMGTGWLIRPDLLVTAGHLVYDWGRHYGAATEIKCYIGYNGRASINRPQVQTRYGTNVVTTAEWVETQDNRLKDVAFVQLDRPFTGNLRVLSYINTPRAGRDVLGVVGYPGDKALEDPETGEYQPGQGGAPILSKSNGRLIAIGTHCYGSGGADLNSGNSIGNSYGNDYNAFVSLFNNPSAFGEEGRVRVVETGAGPIGIGGREAFNHGRASMAPRASVSEEEGFFDVFKSVAKVGATAFPSASPFLGPIGGAIGSVVGGLLGSLAGASELSEDSFMNDSGAPQRAILAESSLQAILACEQNEELMEVLNKMQTIWGKAPQIDALVPVVIPVVAEYGAELAAQQPRGIRGFEGRESSFDFESGRRELRVNFEERSGDNDFVQGLMGPTLQLAGQEGMIDWLGPVLKTAVSSRKSIASREASVALSGLGRTINETSIASDSSNTNEAAKILLQRAVLADAALQALVTLPRETLAQLTPGNIETGERGFFDFMKGVSQKLGPAVEKATKDAARKYGPQIINAANRYSKSQPGFGGGPNPPVQIRGKRPSLFDMLNQ</sequence>
<keyword evidence="1" id="KW-0732">Signal</keyword>
<feature type="region of interest" description="Disordered" evidence="2">
    <location>
        <begin position="601"/>
        <end position="623"/>
    </location>
</feature>
<dbReference type="GO" id="GO:0004252">
    <property type="term" value="F:serine-type endopeptidase activity"/>
    <property type="evidence" value="ECO:0007669"/>
    <property type="project" value="InterPro"/>
</dbReference>
<proteinExistence type="predicted"/>
<dbReference type="AlphaFoldDB" id="A0A8H4KBJ7"/>
<dbReference type="EMBL" id="JAADJG010000456">
    <property type="protein sequence ID" value="KAF4446453.1"/>
    <property type="molecule type" value="Genomic_DNA"/>
</dbReference>
<dbReference type="InterPro" id="IPR001254">
    <property type="entry name" value="Trypsin_dom"/>
</dbReference>
<reference evidence="4" key="1">
    <citation type="submission" date="2020-01" db="EMBL/GenBank/DDBJ databases">
        <title>Identification and distribution of gene clusters putatively required for synthesis of sphingolipid metabolism inhibitors in phylogenetically diverse species of the filamentous fungus Fusarium.</title>
        <authorList>
            <person name="Kim H.-S."/>
            <person name="Busman M."/>
            <person name="Brown D.W."/>
            <person name="Divon H."/>
            <person name="Uhlig S."/>
            <person name="Proctor R.H."/>
        </authorList>
    </citation>
    <scope>NUCLEOTIDE SEQUENCE</scope>
    <source>
        <strain evidence="4">NRRL 53441</strain>
    </source>
</reference>
<feature type="domain" description="Peptidase S1" evidence="3">
    <location>
        <begin position="79"/>
        <end position="237"/>
    </location>
</feature>
<dbReference type="InterPro" id="IPR050966">
    <property type="entry name" value="Glutamyl_endopeptidase"/>
</dbReference>
<dbReference type="Pfam" id="PF00089">
    <property type="entry name" value="Trypsin"/>
    <property type="match status" value="1"/>
</dbReference>
<dbReference type="GO" id="GO:0006508">
    <property type="term" value="P:proteolysis"/>
    <property type="evidence" value="ECO:0007669"/>
    <property type="project" value="InterPro"/>
</dbReference>
<keyword evidence="5" id="KW-1185">Reference proteome</keyword>
<comment type="caution">
    <text evidence="4">The sequence shown here is derived from an EMBL/GenBank/DDBJ whole genome shotgun (WGS) entry which is preliminary data.</text>
</comment>
<name>A0A8H4KBJ7_9HYPO</name>
<accession>A0A8H4KBJ7</accession>
<dbReference type="InterPro" id="IPR009003">
    <property type="entry name" value="Peptidase_S1_PA"/>
</dbReference>
<feature type="region of interest" description="Disordered" evidence="2">
    <location>
        <begin position="1"/>
        <end position="48"/>
    </location>
</feature>
<gene>
    <name evidence="4" type="ORF">F53441_9910</name>
</gene>
<dbReference type="OrthoDB" id="3693942at2759"/>
<dbReference type="Gene3D" id="2.40.10.10">
    <property type="entry name" value="Trypsin-like serine proteases"/>
    <property type="match status" value="2"/>
</dbReference>
<evidence type="ECO:0000259" key="3">
    <source>
        <dbReference type="Pfam" id="PF00089"/>
    </source>
</evidence>
<feature type="compositionally biased region" description="Low complexity" evidence="2">
    <location>
        <begin position="15"/>
        <end position="29"/>
    </location>
</feature>
<dbReference type="PANTHER" id="PTHR15462:SF8">
    <property type="entry name" value="SERINE PROTEASE"/>
    <property type="match status" value="1"/>
</dbReference>
<protein>
    <submittedName>
        <fullName evidence="4">Glutamyl endopeptidase</fullName>
    </submittedName>
</protein>
<dbReference type="Proteomes" id="UP000605986">
    <property type="component" value="Unassembled WGS sequence"/>
</dbReference>
<evidence type="ECO:0000313" key="4">
    <source>
        <dbReference type="EMBL" id="KAF4446453.1"/>
    </source>
</evidence>
<evidence type="ECO:0000313" key="5">
    <source>
        <dbReference type="Proteomes" id="UP000605986"/>
    </source>
</evidence>
<organism evidence="4 5">
    <name type="scientific">Fusarium austroafricanum</name>
    <dbReference type="NCBI Taxonomy" id="2364996"/>
    <lineage>
        <taxon>Eukaryota</taxon>
        <taxon>Fungi</taxon>
        <taxon>Dikarya</taxon>
        <taxon>Ascomycota</taxon>
        <taxon>Pezizomycotina</taxon>
        <taxon>Sordariomycetes</taxon>
        <taxon>Hypocreomycetidae</taxon>
        <taxon>Hypocreales</taxon>
        <taxon>Nectriaceae</taxon>
        <taxon>Fusarium</taxon>
        <taxon>Fusarium concolor species complex</taxon>
    </lineage>
</organism>